<evidence type="ECO:0000256" key="1">
    <source>
        <dbReference type="ARBA" id="ARBA00022801"/>
    </source>
</evidence>
<sequence>MPTSSPSLDTKLSLRRLIGASESEIVMAPVPSIAFLALVSVAYYYGFTLYRHQLESSVYQKPLIGLDVRDRAYVSVNQLGHESYFFIQATTLPSPRSSLNTLLLILIFVAIACQWLERQEHENKENKNLKKEFMGILEWQWTYVMNITGKAGDFLNILVENQAHITFGNTINNNLKGILKNLTLNNQTLSKWEMYPFYDMQSPNKTVVESFLKKATEKSNATSLKIPTFYHGLINLPNDKSQVNDTYIDLKYWTKGQVYINGFNLGRYWTARGPQIRLFVPKTVLVPGVNNVVLFELESAPCGEGNPCIVTFVDTPLINSATISSRVVSQQRTLH</sequence>
<dbReference type="Gene3D" id="2.60.120.260">
    <property type="entry name" value="Galactose-binding domain-like"/>
    <property type="match status" value="2"/>
</dbReference>
<feature type="domain" description="Beta-galactosidase 1-like first all-beta" evidence="4">
    <location>
        <begin position="130"/>
        <end position="197"/>
    </location>
</feature>
<name>A0A0L8HG67_OCTBM</name>
<dbReference type="EMBL" id="KQ418205">
    <property type="protein sequence ID" value="KOF88222.1"/>
    <property type="molecule type" value="Genomic_DNA"/>
</dbReference>
<dbReference type="Pfam" id="PF21317">
    <property type="entry name" value="BetaGal_ABD_1"/>
    <property type="match status" value="1"/>
</dbReference>
<dbReference type="InterPro" id="IPR048913">
    <property type="entry name" value="BetaGal_gal-bd"/>
</dbReference>
<feature type="domain" description="Beta-galactosidase galactose-binding" evidence="5">
    <location>
        <begin position="227"/>
        <end position="290"/>
    </location>
</feature>
<keyword evidence="2" id="KW-0326">Glycosidase</keyword>
<protein>
    <recommendedName>
        <fullName evidence="7">Beta-galactosidase</fullName>
    </recommendedName>
</protein>
<keyword evidence="3" id="KW-0472">Membrane</keyword>
<accession>A0A0L8HG67</accession>
<evidence type="ECO:0000256" key="2">
    <source>
        <dbReference type="ARBA" id="ARBA00023295"/>
    </source>
</evidence>
<dbReference type="AlphaFoldDB" id="A0A0L8HG67"/>
<dbReference type="Pfam" id="PF21467">
    <property type="entry name" value="BetaGal_gal-bd"/>
    <property type="match status" value="1"/>
</dbReference>
<evidence type="ECO:0008006" key="7">
    <source>
        <dbReference type="Google" id="ProtNLM"/>
    </source>
</evidence>
<evidence type="ECO:0000256" key="3">
    <source>
        <dbReference type="SAM" id="Phobius"/>
    </source>
</evidence>
<proteinExistence type="predicted"/>
<dbReference type="PANTHER" id="PTHR23421">
    <property type="entry name" value="BETA-GALACTOSIDASE RELATED"/>
    <property type="match status" value="1"/>
</dbReference>
<dbReference type="InterPro" id="IPR048912">
    <property type="entry name" value="BetaGal1-like_ABD1"/>
</dbReference>
<dbReference type="InterPro" id="IPR008979">
    <property type="entry name" value="Galactose-bd-like_sf"/>
</dbReference>
<organism evidence="6">
    <name type="scientific">Octopus bimaculoides</name>
    <name type="common">California two-spotted octopus</name>
    <dbReference type="NCBI Taxonomy" id="37653"/>
    <lineage>
        <taxon>Eukaryota</taxon>
        <taxon>Metazoa</taxon>
        <taxon>Spiralia</taxon>
        <taxon>Lophotrochozoa</taxon>
        <taxon>Mollusca</taxon>
        <taxon>Cephalopoda</taxon>
        <taxon>Coleoidea</taxon>
        <taxon>Octopodiformes</taxon>
        <taxon>Octopoda</taxon>
        <taxon>Incirrata</taxon>
        <taxon>Octopodidae</taxon>
        <taxon>Octopus</taxon>
    </lineage>
</organism>
<dbReference type="OrthoDB" id="1657402at2759"/>
<dbReference type="InterPro" id="IPR001944">
    <property type="entry name" value="Glycoside_Hdrlase_35"/>
</dbReference>
<reference evidence="6" key="1">
    <citation type="submission" date="2015-07" db="EMBL/GenBank/DDBJ databases">
        <title>MeaNS - Measles Nucleotide Surveillance Program.</title>
        <authorList>
            <person name="Tran T."/>
            <person name="Druce J."/>
        </authorList>
    </citation>
    <scope>NUCLEOTIDE SEQUENCE</scope>
    <source>
        <strain evidence="6">UCB-OBI-ISO-001</strain>
        <tissue evidence="6">Gonad</tissue>
    </source>
</reference>
<keyword evidence="1" id="KW-0378">Hydrolase</keyword>
<dbReference type="GO" id="GO:0004553">
    <property type="term" value="F:hydrolase activity, hydrolyzing O-glycosyl compounds"/>
    <property type="evidence" value="ECO:0007669"/>
    <property type="project" value="InterPro"/>
</dbReference>
<feature type="transmembrane region" description="Helical" evidence="3">
    <location>
        <begin position="25"/>
        <end position="45"/>
    </location>
</feature>
<keyword evidence="3" id="KW-0812">Transmembrane</keyword>
<gene>
    <name evidence="6" type="ORF">OCBIM_22015199mg</name>
</gene>
<dbReference type="SUPFAM" id="SSF49785">
    <property type="entry name" value="Galactose-binding domain-like"/>
    <property type="match status" value="1"/>
</dbReference>
<keyword evidence="3" id="KW-1133">Transmembrane helix</keyword>
<evidence type="ECO:0000259" key="5">
    <source>
        <dbReference type="Pfam" id="PF21467"/>
    </source>
</evidence>
<evidence type="ECO:0000313" key="6">
    <source>
        <dbReference type="EMBL" id="KOF88222.1"/>
    </source>
</evidence>
<dbReference type="STRING" id="37653.A0A0L8HG67"/>
<evidence type="ECO:0000259" key="4">
    <source>
        <dbReference type="Pfam" id="PF21317"/>
    </source>
</evidence>
<dbReference type="GO" id="GO:0005975">
    <property type="term" value="P:carbohydrate metabolic process"/>
    <property type="evidence" value="ECO:0007669"/>
    <property type="project" value="InterPro"/>
</dbReference>